<proteinExistence type="inferred from homology"/>
<keyword evidence="6 8" id="KW-0234">DNA repair</keyword>
<dbReference type="InterPro" id="IPR023546">
    <property type="entry name" value="MGMT"/>
</dbReference>
<dbReference type="InterPro" id="IPR036631">
    <property type="entry name" value="MGMT_N_sf"/>
</dbReference>
<dbReference type="SUPFAM" id="SSF46767">
    <property type="entry name" value="Methylated DNA-protein cysteine methyltransferase, C-terminal domain"/>
    <property type="match status" value="1"/>
</dbReference>
<dbReference type="GO" id="GO:0003908">
    <property type="term" value="F:methylated-DNA-[protein]-cysteine S-methyltransferase activity"/>
    <property type="evidence" value="ECO:0007669"/>
    <property type="project" value="UniProtKB-EC"/>
</dbReference>
<evidence type="ECO:0000256" key="4">
    <source>
        <dbReference type="ARBA" id="ARBA00022679"/>
    </source>
</evidence>
<evidence type="ECO:0000256" key="1">
    <source>
        <dbReference type="ARBA" id="ARBA00001286"/>
    </source>
</evidence>
<dbReference type="InterPro" id="IPR014048">
    <property type="entry name" value="MethylDNA_cys_MeTrfase_DNA-bd"/>
</dbReference>
<evidence type="ECO:0000259" key="10">
    <source>
        <dbReference type="Pfam" id="PF02870"/>
    </source>
</evidence>
<keyword evidence="3 8" id="KW-0489">Methyltransferase</keyword>
<evidence type="ECO:0000313" key="12">
    <source>
        <dbReference type="Proteomes" id="UP000789803"/>
    </source>
</evidence>
<dbReference type="InterPro" id="IPR036217">
    <property type="entry name" value="MethylDNA_cys_MeTrfase_DNAb"/>
</dbReference>
<dbReference type="HAMAP" id="MF_00772">
    <property type="entry name" value="OGT"/>
    <property type="match status" value="1"/>
</dbReference>
<keyword evidence="12" id="KW-1185">Reference proteome</keyword>
<comment type="subcellular location">
    <subcellularLocation>
        <location evidence="8">Cytoplasm</location>
    </subcellularLocation>
</comment>
<evidence type="ECO:0000313" key="11">
    <source>
        <dbReference type="EMBL" id="CAD7287748.1"/>
    </source>
</evidence>
<feature type="domain" description="Methylated-DNA-[protein]-cysteine S-methyltransferase DNA binding" evidence="9">
    <location>
        <begin position="77"/>
        <end position="161"/>
    </location>
</feature>
<feature type="active site" description="Nucleophile; methyl group acceptor" evidence="8">
    <location>
        <position position="133"/>
    </location>
</feature>
<dbReference type="InterPro" id="IPR008332">
    <property type="entry name" value="MethylG_MeTrfase_N"/>
</dbReference>
<comment type="similarity">
    <text evidence="8">Belongs to the MGMT family.</text>
</comment>
<sequence length="172" mass="19337">MKYINTYESILGTITLTSDGENLTALLFETQLDLQDSIDSCEYKNLAIFDETKSWLDIYFSKKIANFTPRLKPNGTNFRKNVWQILTSIPYGMTKTYKEIAHIIAMQKGIKKMSAQAVGGAVKHNPISIIIPCHRVIGSNAELIGYAGGLDIKEKLLQLEKNTTKQNKSIFC</sequence>
<feature type="domain" description="Methylguanine DNA methyltransferase ribonuclease-like" evidence="10">
    <location>
        <begin position="3"/>
        <end position="71"/>
    </location>
</feature>
<evidence type="ECO:0000256" key="3">
    <source>
        <dbReference type="ARBA" id="ARBA00022603"/>
    </source>
</evidence>
<accession>A0ABN7K5E6</accession>
<evidence type="ECO:0000259" key="9">
    <source>
        <dbReference type="Pfam" id="PF01035"/>
    </source>
</evidence>
<dbReference type="PANTHER" id="PTHR10815">
    <property type="entry name" value="METHYLATED-DNA--PROTEIN-CYSTEINE METHYLTRANSFERASE"/>
    <property type="match status" value="1"/>
</dbReference>
<evidence type="ECO:0000256" key="2">
    <source>
        <dbReference type="ARBA" id="ARBA00022490"/>
    </source>
</evidence>
<evidence type="ECO:0000256" key="7">
    <source>
        <dbReference type="ARBA" id="ARBA00049348"/>
    </source>
</evidence>
<name>A0ABN7K5E6_9BACT</name>
<dbReference type="InterPro" id="IPR001497">
    <property type="entry name" value="MethylDNA_cys_MeTrfase_AS"/>
</dbReference>
<reference evidence="11 12" key="1">
    <citation type="submission" date="2020-11" db="EMBL/GenBank/DDBJ databases">
        <authorList>
            <person name="Peeters C."/>
        </authorList>
    </citation>
    <scope>NUCLEOTIDE SEQUENCE [LARGE SCALE GENOMIC DNA]</scope>
    <source>
        <strain evidence="11 12">LMG 7974</strain>
    </source>
</reference>
<keyword evidence="2 8" id="KW-0963">Cytoplasm</keyword>
<comment type="miscellaneous">
    <text evidence="8">This enzyme catalyzes only one turnover and therefore is not strictly catalytic. According to one definition, an enzyme is a biocatalyst that acts repeatedly and over many reaction cycles.</text>
</comment>
<dbReference type="Gene3D" id="1.10.10.10">
    <property type="entry name" value="Winged helix-like DNA-binding domain superfamily/Winged helix DNA-binding domain"/>
    <property type="match status" value="1"/>
</dbReference>
<evidence type="ECO:0000256" key="6">
    <source>
        <dbReference type="ARBA" id="ARBA00023204"/>
    </source>
</evidence>
<dbReference type="Proteomes" id="UP000789803">
    <property type="component" value="Unassembled WGS sequence"/>
</dbReference>
<dbReference type="RefSeq" id="WP_229932445.1">
    <property type="nucleotide sequence ID" value="NZ_CAJHOF010000004.1"/>
</dbReference>
<dbReference type="GO" id="GO:0032259">
    <property type="term" value="P:methylation"/>
    <property type="evidence" value="ECO:0007669"/>
    <property type="project" value="UniProtKB-KW"/>
</dbReference>
<dbReference type="InterPro" id="IPR036388">
    <property type="entry name" value="WH-like_DNA-bd_sf"/>
</dbReference>
<keyword evidence="5 8" id="KW-0227">DNA damage</keyword>
<evidence type="ECO:0000256" key="5">
    <source>
        <dbReference type="ARBA" id="ARBA00022763"/>
    </source>
</evidence>
<comment type="catalytic activity">
    <reaction evidence="7 8">
        <text>a 6-O-methyl-2'-deoxyguanosine in DNA + L-cysteinyl-[protein] = S-methyl-L-cysteinyl-[protein] + a 2'-deoxyguanosine in DNA</text>
        <dbReference type="Rhea" id="RHEA:24000"/>
        <dbReference type="Rhea" id="RHEA-COMP:10131"/>
        <dbReference type="Rhea" id="RHEA-COMP:10132"/>
        <dbReference type="Rhea" id="RHEA-COMP:11367"/>
        <dbReference type="Rhea" id="RHEA-COMP:11368"/>
        <dbReference type="ChEBI" id="CHEBI:29950"/>
        <dbReference type="ChEBI" id="CHEBI:82612"/>
        <dbReference type="ChEBI" id="CHEBI:85445"/>
        <dbReference type="ChEBI" id="CHEBI:85448"/>
        <dbReference type="EC" id="2.1.1.63"/>
    </reaction>
</comment>
<protein>
    <recommendedName>
        <fullName evidence="8">Methylated-DNA--protein-cysteine methyltransferase</fullName>
        <ecNumber evidence="8">2.1.1.63</ecNumber>
    </recommendedName>
    <alternativeName>
        <fullName evidence="8">6-O-methylguanine-DNA methyltransferase</fullName>
        <shortName evidence="8">MGMT</shortName>
    </alternativeName>
    <alternativeName>
        <fullName evidence="8">O-6-methylguanine-DNA-alkyltransferase</fullName>
    </alternativeName>
</protein>
<comment type="caution">
    <text evidence="11">The sequence shown here is derived from an EMBL/GenBank/DDBJ whole genome shotgun (WGS) entry which is preliminary data.</text>
</comment>
<dbReference type="Pfam" id="PF02870">
    <property type="entry name" value="Methyltransf_1N"/>
    <property type="match status" value="1"/>
</dbReference>
<dbReference type="EC" id="2.1.1.63" evidence="8"/>
<organism evidence="11 12">
    <name type="scientific">Campylobacter majalis</name>
    <dbReference type="NCBI Taxonomy" id="2790656"/>
    <lineage>
        <taxon>Bacteria</taxon>
        <taxon>Pseudomonadati</taxon>
        <taxon>Campylobacterota</taxon>
        <taxon>Epsilonproteobacteria</taxon>
        <taxon>Campylobacterales</taxon>
        <taxon>Campylobacteraceae</taxon>
        <taxon>Campylobacter</taxon>
    </lineage>
</organism>
<comment type="function">
    <text evidence="8">Involved in the cellular defense against the biological effects of O6-methylguanine (O6-MeG) and O4-methylthymine (O4-MeT) in DNA. Repairs the methylated nucleobase in DNA by stoichiometrically transferring the methyl group to a cysteine residue in the enzyme. This is a suicide reaction: the enzyme is irreversibly inactivated.</text>
</comment>
<evidence type="ECO:0000256" key="8">
    <source>
        <dbReference type="HAMAP-Rule" id="MF_00772"/>
    </source>
</evidence>
<dbReference type="NCBIfam" id="TIGR00589">
    <property type="entry name" value="ogt"/>
    <property type="match status" value="1"/>
</dbReference>
<dbReference type="CDD" id="cd06445">
    <property type="entry name" value="ATase"/>
    <property type="match status" value="1"/>
</dbReference>
<dbReference type="Gene3D" id="3.30.160.70">
    <property type="entry name" value="Methylated DNA-protein cysteine methyltransferase domain"/>
    <property type="match status" value="1"/>
</dbReference>
<dbReference type="Pfam" id="PF01035">
    <property type="entry name" value="DNA_binding_1"/>
    <property type="match status" value="1"/>
</dbReference>
<gene>
    <name evidence="11" type="primary">ogt</name>
    <name evidence="11" type="ORF">LMG7974_00629</name>
</gene>
<dbReference type="PROSITE" id="PS00374">
    <property type="entry name" value="MGMT"/>
    <property type="match status" value="1"/>
</dbReference>
<comment type="catalytic activity">
    <reaction evidence="1 8">
        <text>a 4-O-methyl-thymidine in DNA + L-cysteinyl-[protein] = a thymidine in DNA + S-methyl-L-cysteinyl-[protein]</text>
        <dbReference type="Rhea" id="RHEA:53428"/>
        <dbReference type="Rhea" id="RHEA-COMP:10131"/>
        <dbReference type="Rhea" id="RHEA-COMP:10132"/>
        <dbReference type="Rhea" id="RHEA-COMP:13555"/>
        <dbReference type="Rhea" id="RHEA-COMP:13556"/>
        <dbReference type="ChEBI" id="CHEBI:29950"/>
        <dbReference type="ChEBI" id="CHEBI:82612"/>
        <dbReference type="ChEBI" id="CHEBI:137386"/>
        <dbReference type="ChEBI" id="CHEBI:137387"/>
        <dbReference type="EC" id="2.1.1.63"/>
    </reaction>
</comment>
<dbReference type="SUPFAM" id="SSF53155">
    <property type="entry name" value="Methylated DNA-protein cysteine methyltransferase domain"/>
    <property type="match status" value="1"/>
</dbReference>
<dbReference type="PANTHER" id="PTHR10815:SF5">
    <property type="entry name" value="METHYLATED-DNA--PROTEIN-CYSTEINE METHYLTRANSFERASE"/>
    <property type="match status" value="1"/>
</dbReference>
<dbReference type="EMBL" id="CAJHOF010000004">
    <property type="protein sequence ID" value="CAD7287748.1"/>
    <property type="molecule type" value="Genomic_DNA"/>
</dbReference>
<keyword evidence="4 8" id="KW-0808">Transferase</keyword>